<dbReference type="PANTHER" id="PTHR43651">
    <property type="entry name" value="1,4-ALPHA-GLUCAN-BRANCHING ENZYME"/>
    <property type="match status" value="1"/>
</dbReference>
<dbReference type="FunFam" id="3.20.20.80:FF:000001">
    <property type="entry name" value="1,4-alpha-glucan branching enzyme"/>
    <property type="match status" value="1"/>
</dbReference>
<dbReference type="CDD" id="cd11321">
    <property type="entry name" value="AmyAc_bac_euk_BE"/>
    <property type="match status" value="1"/>
</dbReference>
<comment type="catalytic activity">
    <reaction evidence="1">
        <text>Transfers a segment of a (1-&gt;4)-alpha-D-glucan chain to a primary hydroxy group in a similar glucan chain.</text>
        <dbReference type="EC" id="2.4.1.18"/>
    </reaction>
</comment>
<comment type="similarity">
    <text evidence="2">Belongs to the glycosyl hydrolase 13 family. GlgB subfamily.</text>
</comment>
<evidence type="ECO:0000259" key="8">
    <source>
        <dbReference type="SMART" id="SM00642"/>
    </source>
</evidence>
<dbReference type="InterPro" id="IPR006047">
    <property type="entry name" value="GH13_cat_dom"/>
</dbReference>
<feature type="active site" description="Proton donor" evidence="7">
    <location>
        <position position="387"/>
    </location>
</feature>
<dbReference type="EC" id="2.4.1.18" evidence="3"/>
<comment type="pathway">
    <text evidence="6">Glycan biosynthesis.</text>
</comment>
<evidence type="ECO:0000256" key="3">
    <source>
        <dbReference type="ARBA" id="ARBA00012541"/>
    </source>
</evidence>
<reference evidence="10" key="1">
    <citation type="submission" date="2022-11" db="UniProtKB">
        <authorList>
            <consortium name="WormBaseParasite"/>
        </authorList>
    </citation>
    <scope>IDENTIFICATION</scope>
</reference>
<proteinExistence type="inferred from homology"/>
<evidence type="ECO:0000256" key="5">
    <source>
        <dbReference type="ARBA" id="ARBA00022679"/>
    </source>
</evidence>
<evidence type="ECO:0000313" key="9">
    <source>
        <dbReference type="Proteomes" id="UP000887577"/>
    </source>
</evidence>
<keyword evidence="9" id="KW-1185">Reference proteome</keyword>
<feature type="domain" description="Glycosyl hydrolase family 13 catalytic" evidence="8">
    <location>
        <begin position="190"/>
        <end position="495"/>
    </location>
</feature>
<dbReference type="AlphaFoldDB" id="A0A914YJ67"/>
<evidence type="ECO:0000313" key="10">
    <source>
        <dbReference type="WBParaSite" id="PSU_v2.g19551.t1"/>
    </source>
</evidence>
<dbReference type="GO" id="GO:0003844">
    <property type="term" value="F:1,4-alpha-glucan branching enzyme activity"/>
    <property type="evidence" value="ECO:0007669"/>
    <property type="project" value="UniProtKB-EC"/>
</dbReference>
<dbReference type="PIRSF" id="PIRSF000463">
    <property type="entry name" value="GlgB"/>
    <property type="match status" value="1"/>
</dbReference>
<dbReference type="SMART" id="SM00642">
    <property type="entry name" value="Aamy"/>
    <property type="match status" value="1"/>
</dbReference>
<evidence type="ECO:0000256" key="1">
    <source>
        <dbReference type="ARBA" id="ARBA00000826"/>
    </source>
</evidence>
<dbReference type="PANTHER" id="PTHR43651:SF3">
    <property type="entry name" value="1,4-ALPHA-GLUCAN-BRANCHING ENZYME"/>
    <property type="match status" value="1"/>
</dbReference>
<evidence type="ECO:0000256" key="2">
    <source>
        <dbReference type="ARBA" id="ARBA00009000"/>
    </source>
</evidence>
<evidence type="ECO:0000256" key="6">
    <source>
        <dbReference type="ARBA" id="ARBA00060592"/>
    </source>
</evidence>
<dbReference type="GO" id="GO:0005978">
    <property type="term" value="P:glycogen biosynthetic process"/>
    <property type="evidence" value="ECO:0007669"/>
    <property type="project" value="InterPro"/>
</dbReference>
<dbReference type="InterPro" id="IPR013783">
    <property type="entry name" value="Ig-like_fold"/>
</dbReference>
<dbReference type="InterPro" id="IPR017853">
    <property type="entry name" value="GH"/>
</dbReference>
<dbReference type="GO" id="GO:0005737">
    <property type="term" value="C:cytoplasm"/>
    <property type="evidence" value="ECO:0007669"/>
    <property type="project" value="TreeGrafter"/>
</dbReference>
<dbReference type="GO" id="GO:0004553">
    <property type="term" value="F:hydrolase activity, hydrolyzing O-glycosyl compounds"/>
    <property type="evidence" value="ECO:0007669"/>
    <property type="project" value="InterPro"/>
</dbReference>
<dbReference type="Gene3D" id="3.20.20.80">
    <property type="entry name" value="Glycosidases"/>
    <property type="match status" value="1"/>
</dbReference>
<accession>A0A914YJ67</accession>
<dbReference type="SUPFAM" id="SSF81296">
    <property type="entry name" value="E set domains"/>
    <property type="match status" value="1"/>
</dbReference>
<keyword evidence="4" id="KW-0328">Glycosyltransferase</keyword>
<dbReference type="Gene3D" id="2.60.40.10">
    <property type="entry name" value="Immunoglobulins"/>
    <property type="match status" value="1"/>
</dbReference>
<keyword evidence="5" id="KW-0808">Transferase</keyword>
<sequence>MEPSQLNVLIERDGYLAPQIPEIKRRYKVFRESLQKLQDLPGGVDQFTLSYREYGVHLNADNSITCLEWCPGVQGLSLVGDFNNWDPNSHAYKSLEFGKWRLEIPPNEDGSPLLKNGIVYKIAVKKNDQIFYKLSPWTTYVEKAKTNIYEMVFYHPQQPYQWRNSLPHNNGSLRIYEAHVGISSPEGKVNTYRAFADDLIPRIKKQGYNCIQLMAVMEHAYYGSFGYQITSFFAPSSRFGKPDDLKYLIDEAHGAGLIVLLDVVHSHASKNVEDGLNKWTCDDGGYFHSNARGYHSQWDSRLFDYTNLETQRFLLSNLRYWQEEYKFDGFRFDGVTSMLYHSHGLGDCFGSYDDYFGLNTDTDSVIYLTLANYLIQKYHPGSVTIAEEFSGMPALCRPIEEGGQGFDYRLAMSLPDMWIKILKHQQDEDWNIADIVTTLENRRYMEKNVAYAESHDQALVGDKSLAFWLMDKEMYDFMSVDAPFTPVIERGIALHNIIRLLTYGLGGEAWLNFIGNEFGHPEWLDFPRVGNNESFHYCRRQFNLADDPNLRYKFMNLFDQAMNEMEEKHQFLSRGPLY</sequence>
<dbReference type="SUPFAM" id="SSF51445">
    <property type="entry name" value="(Trans)glycosidases"/>
    <property type="match status" value="1"/>
</dbReference>
<dbReference type="Proteomes" id="UP000887577">
    <property type="component" value="Unplaced"/>
</dbReference>
<name>A0A914YJ67_9BILA</name>
<protein>
    <recommendedName>
        <fullName evidence="3">1,4-alpha-glucan branching enzyme</fullName>
        <ecNumber evidence="3">2.4.1.18</ecNumber>
    </recommendedName>
</protein>
<dbReference type="Pfam" id="PF02922">
    <property type="entry name" value="CBM_48"/>
    <property type="match status" value="1"/>
</dbReference>
<dbReference type="InterPro" id="IPR037439">
    <property type="entry name" value="Branching_enzy"/>
</dbReference>
<feature type="active site" description="Nucleophile" evidence="7">
    <location>
        <position position="333"/>
    </location>
</feature>
<evidence type="ECO:0000256" key="7">
    <source>
        <dbReference type="PIRSR" id="PIRSR000463-1"/>
    </source>
</evidence>
<dbReference type="InterPro" id="IPR014756">
    <property type="entry name" value="Ig_E-set"/>
</dbReference>
<dbReference type="CDD" id="cd02854">
    <property type="entry name" value="E_set_GBE_euk_N"/>
    <property type="match status" value="1"/>
</dbReference>
<evidence type="ECO:0000256" key="4">
    <source>
        <dbReference type="ARBA" id="ARBA00022676"/>
    </source>
</evidence>
<dbReference type="Pfam" id="PF00128">
    <property type="entry name" value="Alpha-amylase"/>
    <property type="match status" value="1"/>
</dbReference>
<dbReference type="InterPro" id="IPR004193">
    <property type="entry name" value="Glyco_hydro_13_N"/>
</dbReference>
<organism evidence="9 10">
    <name type="scientific">Panagrolaimus superbus</name>
    <dbReference type="NCBI Taxonomy" id="310955"/>
    <lineage>
        <taxon>Eukaryota</taxon>
        <taxon>Metazoa</taxon>
        <taxon>Ecdysozoa</taxon>
        <taxon>Nematoda</taxon>
        <taxon>Chromadorea</taxon>
        <taxon>Rhabditida</taxon>
        <taxon>Tylenchina</taxon>
        <taxon>Panagrolaimomorpha</taxon>
        <taxon>Panagrolaimoidea</taxon>
        <taxon>Panagrolaimidae</taxon>
        <taxon>Panagrolaimus</taxon>
    </lineage>
</organism>
<dbReference type="WBParaSite" id="PSU_v2.g19551.t1">
    <property type="protein sequence ID" value="PSU_v2.g19551.t1"/>
    <property type="gene ID" value="PSU_v2.g19551"/>
</dbReference>